<feature type="transmembrane region" description="Helical" evidence="9">
    <location>
        <begin position="348"/>
        <end position="367"/>
    </location>
</feature>
<evidence type="ECO:0000313" key="12">
    <source>
        <dbReference type="EMBL" id="KKK82071.1"/>
    </source>
</evidence>
<proteinExistence type="predicted"/>
<evidence type="ECO:0000256" key="1">
    <source>
        <dbReference type="ARBA" id="ARBA00004651"/>
    </source>
</evidence>
<keyword evidence="3" id="KW-1003">Cell membrane</keyword>
<dbReference type="GO" id="GO:0015031">
    <property type="term" value="P:protein transport"/>
    <property type="evidence" value="ECO:0007669"/>
    <property type="project" value="UniProtKB-KW"/>
</dbReference>
<comment type="subcellular location">
    <subcellularLocation>
        <location evidence="1">Cell membrane</location>
        <topology evidence="1">Multi-pass membrane protein</topology>
    </subcellularLocation>
</comment>
<dbReference type="SUPFAM" id="SSF82866">
    <property type="entry name" value="Multidrug efflux transporter AcrB transmembrane domain"/>
    <property type="match status" value="1"/>
</dbReference>
<dbReference type="PANTHER" id="PTHR30081:SF1">
    <property type="entry name" value="PROTEIN TRANSLOCASE SUBUNIT SECD"/>
    <property type="match status" value="1"/>
</dbReference>
<organism evidence="12">
    <name type="scientific">marine sediment metagenome</name>
    <dbReference type="NCBI Taxonomy" id="412755"/>
    <lineage>
        <taxon>unclassified sequences</taxon>
        <taxon>metagenomes</taxon>
        <taxon>ecological metagenomes</taxon>
    </lineage>
</organism>
<evidence type="ECO:0000256" key="3">
    <source>
        <dbReference type="ARBA" id="ARBA00022475"/>
    </source>
</evidence>
<gene>
    <name evidence="12" type="ORF">LCGC14_2807060</name>
</gene>
<feature type="domain" description="SecDF P1 head subdomain" evidence="11">
    <location>
        <begin position="238"/>
        <end position="321"/>
    </location>
</feature>
<evidence type="ECO:0000256" key="5">
    <source>
        <dbReference type="ARBA" id="ARBA00022927"/>
    </source>
</evidence>
<feature type="non-terminal residue" evidence="12">
    <location>
        <position position="1"/>
    </location>
</feature>
<keyword evidence="2" id="KW-0813">Transport</keyword>
<dbReference type="Gene3D" id="1.20.1640.10">
    <property type="entry name" value="Multidrug efflux transporter AcrB transmembrane domain"/>
    <property type="match status" value="1"/>
</dbReference>
<dbReference type="InterPro" id="IPR048634">
    <property type="entry name" value="SecD_SecF_C"/>
</dbReference>
<dbReference type="PANTHER" id="PTHR30081">
    <property type="entry name" value="PROTEIN-EXPORT MEMBRANE PROTEIN SEC"/>
    <property type="match status" value="1"/>
</dbReference>
<dbReference type="Gene3D" id="3.30.1360.200">
    <property type="match status" value="1"/>
</dbReference>
<name>A0A0F9BCC4_9ZZZZ</name>
<evidence type="ECO:0000256" key="6">
    <source>
        <dbReference type="ARBA" id="ARBA00022989"/>
    </source>
</evidence>
<evidence type="ECO:0000256" key="9">
    <source>
        <dbReference type="SAM" id="Phobius"/>
    </source>
</evidence>
<evidence type="ECO:0000256" key="4">
    <source>
        <dbReference type="ARBA" id="ARBA00022692"/>
    </source>
</evidence>
<keyword evidence="4 9" id="KW-0812">Transmembrane</keyword>
<keyword evidence="5" id="KW-0653">Protein transport</keyword>
<feature type="non-terminal residue" evidence="12">
    <location>
        <position position="408"/>
    </location>
</feature>
<evidence type="ECO:0000259" key="10">
    <source>
        <dbReference type="Pfam" id="PF02355"/>
    </source>
</evidence>
<keyword evidence="6 9" id="KW-1133">Transmembrane helix</keyword>
<feature type="domain" description="Protein export membrane protein SecD/SecF C-terminal" evidence="10">
    <location>
        <begin position="328"/>
        <end position="406"/>
    </location>
</feature>
<dbReference type="EMBL" id="LAZR01052838">
    <property type="protein sequence ID" value="KKK82071.1"/>
    <property type="molecule type" value="Genomic_DNA"/>
</dbReference>
<keyword evidence="7" id="KW-0811">Translocation</keyword>
<evidence type="ECO:0000259" key="11">
    <source>
        <dbReference type="Pfam" id="PF22599"/>
    </source>
</evidence>
<evidence type="ECO:0000256" key="8">
    <source>
        <dbReference type="ARBA" id="ARBA00023136"/>
    </source>
</evidence>
<comment type="caution">
    <text evidence="12">The sequence shown here is derived from an EMBL/GenBank/DDBJ whole genome shotgun (WGS) entry which is preliminary data.</text>
</comment>
<evidence type="ECO:0000256" key="2">
    <source>
        <dbReference type="ARBA" id="ARBA00022448"/>
    </source>
</evidence>
<protein>
    <submittedName>
        <fullName evidence="12">Uncharacterized protein</fullName>
    </submittedName>
</protein>
<keyword evidence="8 9" id="KW-0472">Membrane</keyword>
<sequence>PKALKAALAAFEAKAVAGGTLEQLPSGPASPARTKAQNALDDAIIAYEQAVDEAFATNVDVDRVRNVLALYVSSKEASKMPRKRLKARQKERAKQMDALHARHADQLEQIDQANAAYRAWAEKRTGLDDPADLKRLVAQAGVLEFRIAATLPGGQRGTELTNEQVQRYYDRLASEGPLAGRTRNEPNQWFPLLRAGERLSPDLVIGKYAGRKYVLLSNQSGFTMLHQNDQKRPWGLSASKGLDNMNRPAVDFELDPRGAKLMGAMTSTHKGHFMAILLDDEVYSCPVIQASIYNRGVVTGDFTDREVGELVRTLNAGALQARVNPDPVSEKVMAPTMGEDNRKAGIRAAIWGLIFVAVFMLAYYLYAGAIANVALMFNLILVLGAMSFIEAVFTLPGIAGLILTIGMA</sequence>
<accession>A0A0F9BCC4</accession>
<feature type="transmembrane region" description="Helical" evidence="9">
    <location>
        <begin position="379"/>
        <end position="405"/>
    </location>
</feature>
<dbReference type="Pfam" id="PF22599">
    <property type="entry name" value="SecDF_P1_head"/>
    <property type="match status" value="1"/>
</dbReference>
<dbReference type="InterPro" id="IPR054384">
    <property type="entry name" value="SecDF_P1_head"/>
</dbReference>
<dbReference type="Pfam" id="PF02355">
    <property type="entry name" value="SecD_SecF_C"/>
    <property type="match status" value="1"/>
</dbReference>
<evidence type="ECO:0000256" key="7">
    <source>
        <dbReference type="ARBA" id="ARBA00023010"/>
    </source>
</evidence>
<reference evidence="12" key="1">
    <citation type="journal article" date="2015" name="Nature">
        <title>Complex archaea that bridge the gap between prokaryotes and eukaryotes.</title>
        <authorList>
            <person name="Spang A."/>
            <person name="Saw J.H."/>
            <person name="Jorgensen S.L."/>
            <person name="Zaremba-Niedzwiedzka K."/>
            <person name="Martijn J."/>
            <person name="Lind A.E."/>
            <person name="van Eijk R."/>
            <person name="Schleper C."/>
            <person name="Guy L."/>
            <person name="Ettema T.J."/>
        </authorList>
    </citation>
    <scope>NUCLEOTIDE SEQUENCE</scope>
</reference>
<dbReference type="GO" id="GO:0005886">
    <property type="term" value="C:plasma membrane"/>
    <property type="evidence" value="ECO:0007669"/>
    <property type="project" value="UniProtKB-SubCell"/>
</dbReference>
<dbReference type="InterPro" id="IPR022813">
    <property type="entry name" value="SecD/SecF_arch_bac"/>
</dbReference>
<dbReference type="AlphaFoldDB" id="A0A0F9BCC4"/>